<feature type="compositionally biased region" description="Polar residues" evidence="9">
    <location>
        <begin position="498"/>
        <end position="511"/>
    </location>
</feature>
<dbReference type="InterPro" id="IPR029489">
    <property type="entry name" value="OGT/SEC/SPY_C"/>
</dbReference>
<feature type="compositionally biased region" description="Polar residues" evidence="9">
    <location>
        <begin position="550"/>
        <end position="562"/>
    </location>
</feature>
<feature type="compositionally biased region" description="Polar residues" evidence="9">
    <location>
        <begin position="406"/>
        <end position="416"/>
    </location>
</feature>
<feature type="compositionally biased region" description="Polar residues" evidence="9">
    <location>
        <begin position="473"/>
        <end position="484"/>
    </location>
</feature>
<dbReference type="InterPro" id="IPR011990">
    <property type="entry name" value="TPR-like_helical_dom_sf"/>
</dbReference>
<dbReference type="FunFam" id="3.40.50.11380:FF:000004">
    <property type="entry name" value="UDP-N-acetylglucosaminyltransferase (AFU_orthologue AFUA_1G03380)"/>
    <property type="match status" value="1"/>
</dbReference>
<feature type="compositionally biased region" description="Low complexity" evidence="9">
    <location>
        <begin position="539"/>
        <end position="549"/>
    </location>
</feature>
<feature type="region of interest" description="Disordered" evidence="9">
    <location>
        <begin position="25"/>
        <end position="67"/>
    </location>
</feature>
<organism evidence="11 12">
    <name type="scientific">Venturia effusa</name>
    <dbReference type="NCBI Taxonomy" id="50376"/>
    <lineage>
        <taxon>Eukaryota</taxon>
        <taxon>Fungi</taxon>
        <taxon>Dikarya</taxon>
        <taxon>Ascomycota</taxon>
        <taxon>Pezizomycotina</taxon>
        <taxon>Dothideomycetes</taxon>
        <taxon>Pleosporomycetidae</taxon>
        <taxon>Venturiales</taxon>
        <taxon>Venturiaceae</taxon>
        <taxon>Venturia</taxon>
    </lineage>
</organism>
<feature type="compositionally biased region" description="Low complexity" evidence="9">
    <location>
        <begin position="715"/>
        <end position="726"/>
    </location>
</feature>
<evidence type="ECO:0000256" key="7">
    <source>
        <dbReference type="ARBA" id="ARBA00022803"/>
    </source>
</evidence>
<feature type="region of interest" description="Disordered" evidence="9">
    <location>
        <begin position="306"/>
        <end position="416"/>
    </location>
</feature>
<gene>
    <name evidence="11" type="ORF">FKW77_003746</name>
</gene>
<feature type="region of interest" description="Disordered" evidence="9">
    <location>
        <begin position="702"/>
        <end position="728"/>
    </location>
</feature>
<evidence type="ECO:0000256" key="5">
    <source>
        <dbReference type="ARBA" id="ARBA00022679"/>
    </source>
</evidence>
<keyword evidence="5" id="KW-0808">Transferase</keyword>
<dbReference type="FunFam" id="3.40.50.2000:FF:000110">
    <property type="entry name" value="UDP-N-acetylglucosaminyltransferase protein"/>
    <property type="match status" value="1"/>
</dbReference>
<dbReference type="InterPro" id="IPR019734">
    <property type="entry name" value="TPR_rpt"/>
</dbReference>
<dbReference type="STRING" id="50376.A0A517L545"/>
<dbReference type="GO" id="GO:0006493">
    <property type="term" value="P:protein O-linked glycosylation"/>
    <property type="evidence" value="ECO:0007669"/>
    <property type="project" value="TreeGrafter"/>
</dbReference>
<keyword evidence="6" id="KW-0677">Repeat</keyword>
<dbReference type="Gene3D" id="3.40.50.11380">
    <property type="match status" value="1"/>
</dbReference>
<evidence type="ECO:0000313" key="12">
    <source>
        <dbReference type="Proteomes" id="UP000316270"/>
    </source>
</evidence>
<name>A0A517L545_9PEZI</name>
<evidence type="ECO:0000256" key="6">
    <source>
        <dbReference type="ARBA" id="ARBA00022737"/>
    </source>
</evidence>
<keyword evidence="7 8" id="KW-0802">TPR repeat</keyword>
<feature type="compositionally biased region" description="Polar residues" evidence="9">
    <location>
        <begin position="176"/>
        <end position="190"/>
    </location>
</feature>
<dbReference type="OrthoDB" id="421121at2759"/>
<proteinExistence type="inferred from homology"/>
<evidence type="ECO:0000259" key="10">
    <source>
        <dbReference type="Pfam" id="PF13844"/>
    </source>
</evidence>
<sequence>MATTMIQRPPHPQLRLPIQQDRPIFHRHPSDHLNSPYTPVPSPLPTSPLRHHQHGSYQGNVRRPQYFPDRSQMPLQYAHPLQRTNSYPLDPASRNDGGQRAASQEHMLRRKTPNGILNAAYDGASAEQAERPHAMKHILLPVSENVDGAGAGFPGSPRSMMHDLPMRPQGQHPESGYTTGQQQDVQSSWRSDARFGPNLNNSSWTLAQPLPQIDSMLNQVPMQASHMHFVNHGMQPYAFMPPTLQPTFGPTASNDTGPYGPYWPDGAFVPYRPAELRDMRYYPQHTTNWTTPQMSNGPWQSTVQRRPVYSHMSSTPQYQTPQFPLDDREFQPQPPPEYLSQGPSFGSMAIPRSSQRGRADGLGLHGLGETSHRMPQLQSIEGISRTDSGLSSGQTTPTQQHPQPPSFLQQDFGPNSNNAQLREKVFSWAHSIYIELVQYLHDSRRRQHHSRHGSSSSHHASGPNIWPRPPRQPTLNFSDRAAQQRQRHPVPSGHLAQLSRTGNPLSSQHVLSPTQLPRALGTPIETSQTSWQPHHHPSHSLGGQQSQSSYQTKTLRRSSGSLMSPHFSAGEHIGGSPTASATSALSSLTEYCRESGWKWVDGMLLGGCLAYALGDYAKATEWYTRILNIDASHVEAMSNLAATMLATRRKKDAESYWSKAVTLRPSYFEAVEHLVGLLSSDQRNKEAISVIDYVQRFLQPATDQTPSTDHMGEHSSSISESPSLSDISDRPFFDFDGEVDRSIVKDTKDIPGSSQPGFGSSGYAVAGTDNGRILQLVHAKGNMLYSMGDNVGAAKAFEEAVMVGVGRQFGTIDGLVKHILAVFSKHNAVESSLSSPTDPILLTPNQALESAKLCFGPRGELPGLRHIATEGQAWKAVISTTSNSLLSLAKIFQDGMASNLPRGSPFKTVFGVKEILALYYLSLSLQPSPSTANNVGILLASVQQVTPPRSVPTEPKPQVMYPGVTSGSGIHLALLYYHYGLHLDKKHAHLYTNYGSLLKDIGQLQWAIQMYEQAVQCDPNFDIALANLANAVKDTGRIADAIGFYRRAVAASPDFAEAVCGLANALNSVCGWQGRGGIATRNGKYDKWHVDESGMLKDATVIGAQSSGWVKRVVDLVDKQLADGEEWGKGIISAPFVEDIVGCLSMLAGNSGDSEQRQSALVKTLQEWAGKKSEGARVIRLTERIIKRITWQWYQDKHVTFKDRPSTSYRRPHLPINMTVPAAPTVLPFHTFTCPMSAKQIRHISQRNGLRISTSTLKAPWLPRTVYKPPGPPSPTLRVGYVSSDFNNHPLAHLMQSVFGLHDKTKVEAFCYATTASDNSIHRKQIEEESPNFHDATTWSAERLINQIVADGIHILVNLNGYTRGARNEVFAARPAPIQMSFMGFAGTLGAEWCDYLLADDTAVPVDTVRPWRRNIDLEDVIEDETTDAEKEDWIYGENIIFCRDTFFCCDHRQSAPDCKERQLSWEDEQQRRWKMRKELFPTLEDDAIILGNFNQLYKIEPTTFRTWLRILAAVPKAVLWLLRFPDLGEQYLKQTAEKWATPEVASRVIFTDVAPKHMHISRARICDLFLDTPECNAHTTAADVLWSGTPLLTLPRYQYKMCSRMAASILKGALPKGRGGEEAARDLIAKDEDDYERKAIRLGNELIYDEHRPRGRLAELRKMLYEARWSSALFDTRRWVRDLEEAYGIAWGRWVRGEGGDIWLGRTT</sequence>
<dbReference type="Gene3D" id="1.25.40.10">
    <property type="entry name" value="Tetratricopeptide repeat domain"/>
    <property type="match status" value="3"/>
</dbReference>
<feature type="compositionally biased region" description="Polar residues" evidence="9">
    <location>
        <begin position="376"/>
        <end position="393"/>
    </location>
</feature>
<dbReference type="Pfam" id="PF13181">
    <property type="entry name" value="TPR_8"/>
    <property type="match status" value="1"/>
</dbReference>
<dbReference type="Proteomes" id="UP000316270">
    <property type="component" value="Chromosome 5"/>
</dbReference>
<feature type="repeat" description="TPR" evidence="8">
    <location>
        <begin position="988"/>
        <end position="1021"/>
    </location>
</feature>
<evidence type="ECO:0000256" key="8">
    <source>
        <dbReference type="PROSITE-ProRule" id="PRU00339"/>
    </source>
</evidence>
<protein>
    <recommendedName>
        <fullName evidence="3">protein O-GlcNAc transferase</fullName>
        <ecNumber evidence="3">2.4.1.255</ecNumber>
    </recommendedName>
</protein>
<dbReference type="PANTHER" id="PTHR44998:SF1">
    <property type="entry name" value="UDP-N-ACETYLGLUCOSAMINE--PEPTIDE N-ACETYLGLUCOSAMINYLTRANSFERASE 110 KDA SUBUNIT"/>
    <property type="match status" value="1"/>
</dbReference>
<dbReference type="SUPFAM" id="SSF48452">
    <property type="entry name" value="TPR-like"/>
    <property type="match status" value="1"/>
</dbReference>
<dbReference type="EC" id="2.4.1.255" evidence="3"/>
<evidence type="ECO:0000256" key="1">
    <source>
        <dbReference type="ARBA" id="ARBA00004922"/>
    </source>
</evidence>
<evidence type="ECO:0000313" key="11">
    <source>
        <dbReference type="EMBL" id="QDS70763.1"/>
    </source>
</evidence>
<evidence type="ECO:0000256" key="3">
    <source>
        <dbReference type="ARBA" id="ARBA00011970"/>
    </source>
</evidence>
<dbReference type="GO" id="GO:0097363">
    <property type="term" value="F:protein O-acetylglucosaminyltransferase activity"/>
    <property type="evidence" value="ECO:0007669"/>
    <property type="project" value="UniProtKB-EC"/>
</dbReference>
<accession>A0A517L545</accession>
<dbReference type="SMART" id="SM00028">
    <property type="entry name" value="TPR"/>
    <property type="match status" value="4"/>
</dbReference>
<dbReference type="Pfam" id="PF13844">
    <property type="entry name" value="Glyco_transf_41"/>
    <property type="match status" value="2"/>
</dbReference>
<comment type="pathway">
    <text evidence="1">Protein modification; protein glycosylation.</text>
</comment>
<evidence type="ECO:0000256" key="2">
    <source>
        <dbReference type="ARBA" id="ARBA00005386"/>
    </source>
</evidence>
<dbReference type="PROSITE" id="PS50005">
    <property type="entry name" value="TPR"/>
    <property type="match status" value="1"/>
</dbReference>
<dbReference type="FunFam" id="1.25.40.10:FF:000552">
    <property type="entry name" value="UDP-N-acetylglucosaminyltransferase (AFU_orthologue AFUA_1G03380)"/>
    <property type="match status" value="1"/>
</dbReference>
<keyword evidence="12" id="KW-1185">Reference proteome</keyword>
<dbReference type="Gene3D" id="3.40.50.2000">
    <property type="entry name" value="Glycogen Phosphorylase B"/>
    <property type="match status" value="1"/>
</dbReference>
<reference evidence="11 12" key="1">
    <citation type="submission" date="2019-07" db="EMBL/GenBank/DDBJ databases">
        <title>Finished genome of Venturia effusa.</title>
        <authorList>
            <person name="Young C.A."/>
            <person name="Cox M.P."/>
            <person name="Ganley A.R.D."/>
            <person name="David W.J."/>
        </authorList>
    </citation>
    <scope>NUCLEOTIDE SEQUENCE [LARGE SCALE GENOMIC DNA]</scope>
    <source>
        <strain evidence="12">albino</strain>
    </source>
</reference>
<dbReference type="EMBL" id="CP042189">
    <property type="protein sequence ID" value="QDS70763.1"/>
    <property type="molecule type" value="Genomic_DNA"/>
</dbReference>
<comment type="similarity">
    <text evidence="2">Belongs to the glycosyltransferase 41 family. O-GlcNAc transferase subfamily.</text>
</comment>
<dbReference type="PANTHER" id="PTHR44998">
    <property type="match status" value="1"/>
</dbReference>
<feature type="region of interest" description="Disordered" evidence="9">
    <location>
        <begin position="149"/>
        <end position="204"/>
    </location>
</feature>
<evidence type="ECO:0000256" key="4">
    <source>
        <dbReference type="ARBA" id="ARBA00022676"/>
    </source>
</evidence>
<feature type="region of interest" description="Disordered" evidence="9">
    <location>
        <begin position="445"/>
        <end position="511"/>
    </location>
</feature>
<feature type="domain" description="O-GlcNAc transferase C-terminal" evidence="10">
    <location>
        <begin position="1224"/>
        <end position="1410"/>
    </location>
</feature>
<evidence type="ECO:0000256" key="9">
    <source>
        <dbReference type="SAM" id="MobiDB-lite"/>
    </source>
</evidence>
<feature type="region of interest" description="Disordered" evidence="9">
    <location>
        <begin position="525"/>
        <end position="580"/>
    </location>
</feature>
<feature type="compositionally biased region" description="Polar residues" evidence="9">
    <location>
        <begin position="311"/>
        <end position="322"/>
    </location>
</feature>
<feature type="region of interest" description="Disordered" evidence="9">
    <location>
        <begin position="83"/>
        <end position="105"/>
    </location>
</feature>
<feature type="domain" description="O-GlcNAc transferase C-terminal" evidence="10">
    <location>
        <begin position="1484"/>
        <end position="1684"/>
    </location>
</feature>
<keyword evidence="4" id="KW-0328">Glycosyltransferase</keyword>